<dbReference type="GO" id="GO:0043531">
    <property type="term" value="F:ADP binding"/>
    <property type="evidence" value="ECO:0007669"/>
    <property type="project" value="InterPro"/>
</dbReference>
<dbReference type="PRINTS" id="PR00364">
    <property type="entry name" value="DISEASERSIST"/>
</dbReference>
<feature type="domain" description="NB-ARC" evidence="3">
    <location>
        <begin position="34"/>
        <end position="191"/>
    </location>
</feature>
<protein>
    <submittedName>
        <fullName evidence="5">Disease resistance protein (CC-NBS-LRR class) family protein</fullName>
    </submittedName>
</protein>
<dbReference type="InterPro" id="IPR036388">
    <property type="entry name" value="WH-like_DNA-bd_sf"/>
</dbReference>
<comment type="caution">
    <text evidence="5">The sequence shown here is derived from an EMBL/GenBank/DDBJ whole genome shotgun (WGS) entry which is preliminary data.</text>
</comment>
<dbReference type="PANTHER" id="PTHR23155">
    <property type="entry name" value="DISEASE RESISTANCE PROTEIN RP"/>
    <property type="match status" value="1"/>
</dbReference>
<dbReference type="GO" id="GO:0006952">
    <property type="term" value="P:defense response"/>
    <property type="evidence" value="ECO:0007669"/>
    <property type="project" value="UniProtKB-KW"/>
</dbReference>
<keyword evidence="1" id="KW-0677">Repeat</keyword>
<dbReference type="Gene3D" id="3.40.50.300">
    <property type="entry name" value="P-loop containing nucleotide triphosphate hydrolases"/>
    <property type="match status" value="1"/>
</dbReference>
<dbReference type="InterPro" id="IPR055414">
    <property type="entry name" value="LRR_R13L4/SHOC2-like"/>
</dbReference>
<evidence type="ECO:0000313" key="5">
    <source>
        <dbReference type="EMBL" id="KAJ4745400.1"/>
    </source>
</evidence>
<organism evidence="5 6">
    <name type="scientific">Rhynchospora pubera</name>
    <dbReference type="NCBI Taxonomy" id="906938"/>
    <lineage>
        <taxon>Eukaryota</taxon>
        <taxon>Viridiplantae</taxon>
        <taxon>Streptophyta</taxon>
        <taxon>Embryophyta</taxon>
        <taxon>Tracheophyta</taxon>
        <taxon>Spermatophyta</taxon>
        <taxon>Magnoliopsida</taxon>
        <taxon>Liliopsida</taxon>
        <taxon>Poales</taxon>
        <taxon>Cyperaceae</taxon>
        <taxon>Cyperoideae</taxon>
        <taxon>Rhynchosporeae</taxon>
        <taxon>Rhynchospora</taxon>
    </lineage>
</organism>
<keyword evidence="6" id="KW-1185">Reference proteome</keyword>
<evidence type="ECO:0000313" key="6">
    <source>
        <dbReference type="Proteomes" id="UP001140206"/>
    </source>
</evidence>
<dbReference type="InterPro" id="IPR032675">
    <property type="entry name" value="LRR_dom_sf"/>
</dbReference>
<evidence type="ECO:0000256" key="2">
    <source>
        <dbReference type="ARBA" id="ARBA00022821"/>
    </source>
</evidence>
<dbReference type="GO" id="GO:0051707">
    <property type="term" value="P:response to other organism"/>
    <property type="evidence" value="ECO:0007669"/>
    <property type="project" value="UniProtKB-ARBA"/>
</dbReference>
<dbReference type="Gene3D" id="1.10.10.10">
    <property type="entry name" value="Winged helix-like DNA-binding domain superfamily/Winged helix DNA-binding domain"/>
    <property type="match status" value="1"/>
</dbReference>
<proteinExistence type="predicted"/>
<sequence>MAVRPIPTFSEPTTVGFEALTNYSFKDAVLGKTKPRAQVVAIAGPRGVGKTYLVKEIYTSDEVQKQFTVLVWLCARHVMSLVKPEVLAYIGEQLDIKNYINLESRIGDILRNNRCLAVIDGLNSDETCDNDKFLVDILNLLPSSLKYNGSTVLVTSRTKCGECGRILMQYEVGPLSDEESLKVLLRAAFPKYPSELGCPAGELTYDLAMKFVRICEGLPWPLRFLGGLLSERPWKAVLQTIFQSINRRMSFVDFAMRYRNLPSHDIRAAFLYFLTFPEDAEILAESLVHWLEVENIVENHRQGKRILEYLVGRTMIEVTEWYSEGSIKCCQLHDPLLRSLAIHEAKEKRFVYIYGTQIFFDLFDPHIRFSYIQVKQYHRYPAKTMCVAQAADASCIFNFGEAFPLETPLMSDRVLEIDGTKNMEEVARVVRKMRNIKYLGLKNLGLLPDILETIGSDRAPETLVVRDTTKENLSINELPNIGSLKYLFLRNTIVREIPNIPESVCTLNVSGTPTETLPQSSCPNLKSLLLRNTKVRQIPESFPNLENLDVRDTFVRSLPKSLWSNGRLRSVLASNTLQHLDGPPSTAKLTHLETLKTVDVSKTWRTKVPKLDESHFKKLGLSYFQNAANPYCAVNWNIITRLLSTLPYLSSLMIEGSNVPARIIDVSTCPSYEGLLRKLWVGGSRSLFSLTAINMPRWLSTLTFENLEFNEDPMPMLEKLQYLESLQLRWLLYSDQTKKMICSNGGFPRLEKLQLYHVSGLEEWSVQEEAFPRITHVAIQSCKELKDLSGHLVDSRTPLKELHLHAMPPGLTRKFSDRSFVKITEN</sequence>
<gene>
    <name evidence="5" type="ORF">LUZ62_079805</name>
</gene>
<dbReference type="InterPro" id="IPR002182">
    <property type="entry name" value="NB-ARC"/>
</dbReference>
<dbReference type="Pfam" id="PF00931">
    <property type="entry name" value="NB-ARC"/>
    <property type="match status" value="1"/>
</dbReference>
<name>A0AAV8BQE7_9POAL</name>
<evidence type="ECO:0000259" key="3">
    <source>
        <dbReference type="Pfam" id="PF00931"/>
    </source>
</evidence>
<dbReference type="Proteomes" id="UP001140206">
    <property type="component" value="Chromosome 5"/>
</dbReference>
<dbReference type="SUPFAM" id="SSF52540">
    <property type="entry name" value="P-loop containing nucleoside triphosphate hydrolases"/>
    <property type="match status" value="1"/>
</dbReference>
<dbReference type="SUPFAM" id="SSF52058">
    <property type="entry name" value="L domain-like"/>
    <property type="match status" value="1"/>
</dbReference>
<dbReference type="Gene3D" id="3.80.10.10">
    <property type="entry name" value="Ribonuclease Inhibitor"/>
    <property type="match status" value="2"/>
</dbReference>
<evidence type="ECO:0000256" key="1">
    <source>
        <dbReference type="ARBA" id="ARBA00022737"/>
    </source>
</evidence>
<dbReference type="Pfam" id="PF23598">
    <property type="entry name" value="LRR_14"/>
    <property type="match status" value="1"/>
</dbReference>
<dbReference type="InterPro" id="IPR027417">
    <property type="entry name" value="P-loop_NTPase"/>
</dbReference>
<dbReference type="AlphaFoldDB" id="A0AAV8BQE7"/>
<reference evidence="5" key="1">
    <citation type="submission" date="2022-08" db="EMBL/GenBank/DDBJ databases">
        <authorList>
            <person name="Marques A."/>
        </authorList>
    </citation>
    <scope>NUCLEOTIDE SEQUENCE</scope>
    <source>
        <strain evidence="5">RhyPub2mFocal</strain>
        <tissue evidence="5">Leaves</tissue>
    </source>
</reference>
<dbReference type="InterPro" id="IPR044974">
    <property type="entry name" value="Disease_R_plants"/>
</dbReference>
<dbReference type="PANTHER" id="PTHR23155:SF1205">
    <property type="entry name" value="DISEASE RESISTANCE PROTEIN RPM1"/>
    <property type="match status" value="1"/>
</dbReference>
<feature type="domain" description="Disease resistance R13L4/SHOC-2-like LRR" evidence="4">
    <location>
        <begin position="524"/>
        <end position="786"/>
    </location>
</feature>
<dbReference type="EMBL" id="JAMFTS010000005">
    <property type="protein sequence ID" value="KAJ4745400.1"/>
    <property type="molecule type" value="Genomic_DNA"/>
</dbReference>
<accession>A0AAV8BQE7</accession>
<keyword evidence="2" id="KW-0611">Plant defense</keyword>
<evidence type="ECO:0000259" key="4">
    <source>
        <dbReference type="Pfam" id="PF23598"/>
    </source>
</evidence>